<dbReference type="PANTHER" id="PTHR24418">
    <property type="entry name" value="TYROSINE-PROTEIN KINASE"/>
    <property type="match status" value="1"/>
</dbReference>
<feature type="non-terminal residue" evidence="4">
    <location>
        <position position="1"/>
    </location>
</feature>
<dbReference type="EMBL" id="BTSY01000004">
    <property type="protein sequence ID" value="GMT23268.1"/>
    <property type="molecule type" value="Genomic_DNA"/>
</dbReference>
<dbReference type="Gene3D" id="1.10.510.10">
    <property type="entry name" value="Transferase(Phosphotransferase) domain 1"/>
    <property type="match status" value="1"/>
</dbReference>
<dbReference type="InterPro" id="IPR011009">
    <property type="entry name" value="Kinase-like_dom_sf"/>
</dbReference>
<dbReference type="GO" id="GO:0005524">
    <property type="term" value="F:ATP binding"/>
    <property type="evidence" value="ECO:0007669"/>
    <property type="project" value="UniProtKB-KW"/>
</dbReference>
<dbReference type="InterPro" id="IPR050198">
    <property type="entry name" value="Non-receptor_tyrosine_kinases"/>
</dbReference>
<keyword evidence="1" id="KW-0547">Nucleotide-binding</keyword>
<dbReference type="InterPro" id="IPR001245">
    <property type="entry name" value="Ser-Thr/Tyr_kinase_cat_dom"/>
</dbReference>
<dbReference type="SUPFAM" id="SSF56112">
    <property type="entry name" value="Protein kinase-like (PK-like)"/>
    <property type="match status" value="1"/>
</dbReference>
<evidence type="ECO:0000313" key="5">
    <source>
        <dbReference type="Proteomes" id="UP001432322"/>
    </source>
</evidence>
<evidence type="ECO:0000256" key="1">
    <source>
        <dbReference type="ARBA" id="ARBA00022741"/>
    </source>
</evidence>
<keyword evidence="2" id="KW-0067">ATP-binding</keyword>
<protein>
    <recommendedName>
        <fullName evidence="3">Protein kinase domain-containing protein</fullName>
    </recommendedName>
</protein>
<dbReference type="PROSITE" id="PS00109">
    <property type="entry name" value="PROTEIN_KINASE_TYR"/>
    <property type="match status" value="1"/>
</dbReference>
<keyword evidence="5" id="KW-1185">Reference proteome</keyword>
<dbReference type="GO" id="GO:0004713">
    <property type="term" value="F:protein tyrosine kinase activity"/>
    <property type="evidence" value="ECO:0007669"/>
    <property type="project" value="InterPro"/>
</dbReference>
<accession>A0AAV5VV10</accession>
<reference evidence="4" key="1">
    <citation type="submission" date="2023-10" db="EMBL/GenBank/DDBJ databases">
        <title>Genome assembly of Pristionchus species.</title>
        <authorList>
            <person name="Yoshida K."/>
            <person name="Sommer R.J."/>
        </authorList>
    </citation>
    <scope>NUCLEOTIDE SEQUENCE</scope>
    <source>
        <strain evidence="4">RS5133</strain>
    </source>
</reference>
<dbReference type="PIRSF" id="PIRSF000654">
    <property type="entry name" value="Integrin-linked_kinase"/>
    <property type="match status" value="1"/>
</dbReference>
<evidence type="ECO:0000313" key="4">
    <source>
        <dbReference type="EMBL" id="GMT23268.1"/>
    </source>
</evidence>
<dbReference type="Proteomes" id="UP001432322">
    <property type="component" value="Unassembled WGS sequence"/>
</dbReference>
<gene>
    <name evidence="4" type="ORF">PFISCL1PPCAC_14565</name>
</gene>
<evidence type="ECO:0000259" key="3">
    <source>
        <dbReference type="PROSITE" id="PS50011"/>
    </source>
</evidence>
<feature type="domain" description="Protein kinase" evidence="3">
    <location>
        <begin position="1"/>
        <end position="239"/>
    </location>
</feature>
<dbReference type="InterPro" id="IPR000719">
    <property type="entry name" value="Prot_kinase_dom"/>
</dbReference>
<feature type="non-terminal residue" evidence="4">
    <location>
        <position position="239"/>
    </location>
</feature>
<sequence length="239" mass="27733">GIFTQNIFKKPESVAVKTMKKNQLSADDRLVFLREANVMRTLKHQHVVRLYGVCTRKNPIMIVMEIATGGSLESRIKQHDLTLHHMRKYCMDVLSGMRYLEKMEIMHRDLAARNVLINSRDECKVSDFGLSLMGKLHKEKKMSRIPVRWMAPETLRDGTYSSKTDVWSYGCVMHEVFGRGKLPYDHIKDAKAVRKAVKTGSAKLHPPVDTPMIDRVIMESCWIEKPDERPSFHDLHKQW</sequence>
<dbReference type="Pfam" id="PF07714">
    <property type="entry name" value="PK_Tyr_Ser-Thr"/>
    <property type="match status" value="1"/>
</dbReference>
<proteinExistence type="predicted"/>
<dbReference type="AlphaFoldDB" id="A0AAV5VV10"/>
<name>A0AAV5VV10_9BILA</name>
<dbReference type="CDD" id="cd00192">
    <property type="entry name" value="PTKc"/>
    <property type="match status" value="1"/>
</dbReference>
<organism evidence="4 5">
    <name type="scientific">Pristionchus fissidentatus</name>
    <dbReference type="NCBI Taxonomy" id="1538716"/>
    <lineage>
        <taxon>Eukaryota</taxon>
        <taxon>Metazoa</taxon>
        <taxon>Ecdysozoa</taxon>
        <taxon>Nematoda</taxon>
        <taxon>Chromadorea</taxon>
        <taxon>Rhabditida</taxon>
        <taxon>Rhabditina</taxon>
        <taxon>Diplogasteromorpha</taxon>
        <taxon>Diplogasteroidea</taxon>
        <taxon>Neodiplogasteridae</taxon>
        <taxon>Pristionchus</taxon>
    </lineage>
</organism>
<dbReference type="InterPro" id="IPR008266">
    <property type="entry name" value="Tyr_kinase_AS"/>
</dbReference>
<dbReference type="PROSITE" id="PS50011">
    <property type="entry name" value="PROTEIN_KINASE_DOM"/>
    <property type="match status" value="1"/>
</dbReference>
<dbReference type="SMART" id="SM00219">
    <property type="entry name" value="TyrKc"/>
    <property type="match status" value="1"/>
</dbReference>
<dbReference type="InterPro" id="IPR020635">
    <property type="entry name" value="Tyr_kinase_cat_dom"/>
</dbReference>
<dbReference type="PRINTS" id="PR00109">
    <property type="entry name" value="TYRKINASE"/>
</dbReference>
<comment type="caution">
    <text evidence="4">The sequence shown here is derived from an EMBL/GenBank/DDBJ whole genome shotgun (WGS) entry which is preliminary data.</text>
</comment>
<evidence type="ECO:0000256" key="2">
    <source>
        <dbReference type="ARBA" id="ARBA00022840"/>
    </source>
</evidence>